<evidence type="ECO:0000256" key="8">
    <source>
        <dbReference type="ARBA" id="ARBA00047899"/>
    </source>
</evidence>
<sequence length="277" mass="31538">MTMVSELPECSNILKLLEWFEGPDVFVLILERPIPCMDLFDYCLKVQGRLSEQQARDILRQVVLAVKHCRDRGVLHRDIKPENLLVNTENMSVKLIDFGCGDLLSESPFDAFAGTEEFSPPEWVLHGKYEGRQATVWSLGVLLHLLVSGELPFVDEEEIVSGPLRFRRELSWEHLDKKCPQELAWGSIRSTSTKQGQLTSKQYPSEIEEIQQSWLIETLRSFTGSPNLAGFIIQHEKGTLYMEQAAPTISYLVGSSGNLRFLKGNLYVRGFPHLEMI</sequence>
<evidence type="ECO:0000256" key="2">
    <source>
        <dbReference type="ARBA" id="ARBA00012513"/>
    </source>
</evidence>
<accession>A0A8M1KRE3</accession>
<name>A0A8M1KRE3_CLUHA</name>
<dbReference type="AlphaFoldDB" id="A0A8M1KRE3"/>
<evidence type="ECO:0000256" key="9">
    <source>
        <dbReference type="ARBA" id="ARBA00048679"/>
    </source>
</evidence>
<evidence type="ECO:0000256" key="5">
    <source>
        <dbReference type="ARBA" id="ARBA00022741"/>
    </source>
</evidence>
<dbReference type="InterPro" id="IPR000719">
    <property type="entry name" value="Prot_kinase_dom"/>
</dbReference>
<evidence type="ECO:0000256" key="7">
    <source>
        <dbReference type="ARBA" id="ARBA00022840"/>
    </source>
</evidence>
<keyword evidence="4" id="KW-0808">Transferase</keyword>
<evidence type="ECO:0000256" key="6">
    <source>
        <dbReference type="ARBA" id="ARBA00022777"/>
    </source>
</evidence>
<dbReference type="Proteomes" id="UP000515152">
    <property type="component" value="Chromosome 11"/>
</dbReference>
<evidence type="ECO:0000256" key="3">
    <source>
        <dbReference type="ARBA" id="ARBA00022527"/>
    </source>
</evidence>
<keyword evidence="5" id="KW-0547">Nucleotide-binding</keyword>
<dbReference type="GeneID" id="122133262"/>
<dbReference type="InterPro" id="IPR008271">
    <property type="entry name" value="Ser/Thr_kinase_AS"/>
</dbReference>
<proteinExistence type="inferred from homology"/>
<protein>
    <recommendedName>
        <fullName evidence="2">non-specific serine/threonine protein kinase</fullName>
        <ecNumber evidence="2">2.7.11.1</ecNumber>
    </recommendedName>
</protein>
<dbReference type="KEGG" id="char:122133262"/>
<evidence type="ECO:0000313" key="12">
    <source>
        <dbReference type="RefSeq" id="XP_042564973.1"/>
    </source>
</evidence>
<dbReference type="Pfam" id="PF00069">
    <property type="entry name" value="Pkinase"/>
    <property type="match status" value="1"/>
</dbReference>
<evidence type="ECO:0000256" key="1">
    <source>
        <dbReference type="ARBA" id="ARBA00005505"/>
    </source>
</evidence>
<dbReference type="EC" id="2.7.11.1" evidence="2"/>
<dbReference type="SMART" id="SM00220">
    <property type="entry name" value="S_TKc"/>
    <property type="match status" value="1"/>
</dbReference>
<feature type="domain" description="Protein kinase" evidence="10">
    <location>
        <begin position="1"/>
        <end position="215"/>
    </location>
</feature>
<evidence type="ECO:0000259" key="10">
    <source>
        <dbReference type="PROSITE" id="PS50011"/>
    </source>
</evidence>
<dbReference type="GO" id="GO:0005524">
    <property type="term" value="F:ATP binding"/>
    <property type="evidence" value="ECO:0007669"/>
    <property type="project" value="UniProtKB-KW"/>
</dbReference>
<dbReference type="GO" id="GO:0043066">
    <property type="term" value="P:negative regulation of apoptotic process"/>
    <property type="evidence" value="ECO:0007669"/>
    <property type="project" value="TreeGrafter"/>
</dbReference>
<dbReference type="RefSeq" id="XP_042564973.1">
    <property type="nucleotide sequence ID" value="XM_042709039.1"/>
</dbReference>
<comment type="catalytic activity">
    <reaction evidence="8">
        <text>L-threonyl-[protein] + ATP = O-phospho-L-threonyl-[protein] + ADP + H(+)</text>
        <dbReference type="Rhea" id="RHEA:46608"/>
        <dbReference type="Rhea" id="RHEA-COMP:11060"/>
        <dbReference type="Rhea" id="RHEA-COMP:11605"/>
        <dbReference type="ChEBI" id="CHEBI:15378"/>
        <dbReference type="ChEBI" id="CHEBI:30013"/>
        <dbReference type="ChEBI" id="CHEBI:30616"/>
        <dbReference type="ChEBI" id="CHEBI:61977"/>
        <dbReference type="ChEBI" id="CHEBI:456216"/>
        <dbReference type="EC" id="2.7.11.1"/>
    </reaction>
</comment>
<dbReference type="PANTHER" id="PTHR22984:SF11">
    <property type="entry name" value="AURORA KINASE-RELATED"/>
    <property type="match status" value="1"/>
</dbReference>
<keyword evidence="7" id="KW-0067">ATP-binding</keyword>
<reference evidence="12" key="1">
    <citation type="submission" date="2025-08" db="UniProtKB">
        <authorList>
            <consortium name="RefSeq"/>
        </authorList>
    </citation>
    <scope>IDENTIFICATION</scope>
</reference>
<keyword evidence="11" id="KW-1185">Reference proteome</keyword>
<dbReference type="PROSITE" id="PS00108">
    <property type="entry name" value="PROTEIN_KINASE_ST"/>
    <property type="match status" value="1"/>
</dbReference>
<dbReference type="InterPro" id="IPR051138">
    <property type="entry name" value="PIM_Ser/Thr_kinase"/>
</dbReference>
<keyword evidence="3" id="KW-0723">Serine/threonine-protein kinase</keyword>
<evidence type="ECO:0000313" key="11">
    <source>
        <dbReference type="Proteomes" id="UP000515152"/>
    </source>
</evidence>
<organism evidence="11 12">
    <name type="scientific">Clupea harengus</name>
    <name type="common">Atlantic herring</name>
    <dbReference type="NCBI Taxonomy" id="7950"/>
    <lineage>
        <taxon>Eukaryota</taxon>
        <taxon>Metazoa</taxon>
        <taxon>Chordata</taxon>
        <taxon>Craniata</taxon>
        <taxon>Vertebrata</taxon>
        <taxon>Euteleostomi</taxon>
        <taxon>Actinopterygii</taxon>
        <taxon>Neopterygii</taxon>
        <taxon>Teleostei</taxon>
        <taxon>Clupei</taxon>
        <taxon>Clupeiformes</taxon>
        <taxon>Clupeoidei</taxon>
        <taxon>Clupeidae</taxon>
        <taxon>Clupea</taxon>
    </lineage>
</organism>
<gene>
    <name evidence="12" type="primary">LOC122133262</name>
</gene>
<dbReference type="GO" id="GO:0005737">
    <property type="term" value="C:cytoplasm"/>
    <property type="evidence" value="ECO:0007669"/>
    <property type="project" value="TreeGrafter"/>
</dbReference>
<dbReference type="GO" id="GO:0004674">
    <property type="term" value="F:protein serine/threonine kinase activity"/>
    <property type="evidence" value="ECO:0007669"/>
    <property type="project" value="UniProtKB-KW"/>
</dbReference>
<dbReference type="OrthoDB" id="8596411at2759"/>
<dbReference type="PROSITE" id="PS50011">
    <property type="entry name" value="PROTEIN_KINASE_DOM"/>
    <property type="match status" value="1"/>
</dbReference>
<comment type="catalytic activity">
    <reaction evidence="9">
        <text>L-seryl-[protein] + ATP = O-phospho-L-seryl-[protein] + ADP + H(+)</text>
        <dbReference type="Rhea" id="RHEA:17989"/>
        <dbReference type="Rhea" id="RHEA-COMP:9863"/>
        <dbReference type="Rhea" id="RHEA-COMP:11604"/>
        <dbReference type="ChEBI" id="CHEBI:15378"/>
        <dbReference type="ChEBI" id="CHEBI:29999"/>
        <dbReference type="ChEBI" id="CHEBI:30616"/>
        <dbReference type="ChEBI" id="CHEBI:83421"/>
        <dbReference type="ChEBI" id="CHEBI:456216"/>
        <dbReference type="EC" id="2.7.11.1"/>
    </reaction>
</comment>
<keyword evidence="6" id="KW-0418">Kinase</keyword>
<dbReference type="GO" id="GO:0007346">
    <property type="term" value="P:regulation of mitotic cell cycle"/>
    <property type="evidence" value="ECO:0007669"/>
    <property type="project" value="TreeGrafter"/>
</dbReference>
<comment type="similarity">
    <text evidence="1">Belongs to the protein kinase superfamily. CAMK Ser/Thr protein kinase family. PIM subfamily.</text>
</comment>
<dbReference type="PANTHER" id="PTHR22984">
    <property type="entry name" value="SERINE/THREONINE-PROTEIN KINASE PIM"/>
    <property type="match status" value="1"/>
</dbReference>
<evidence type="ECO:0000256" key="4">
    <source>
        <dbReference type="ARBA" id="ARBA00022679"/>
    </source>
</evidence>